<dbReference type="SUPFAM" id="SSF53756">
    <property type="entry name" value="UDP-Glycosyltransferase/glycogen phosphorylase"/>
    <property type="match status" value="1"/>
</dbReference>
<dbReference type="InterPro" id="IPR001296">
    <property type="entry name" value="Glyco_trans_1"/>
</dbReference>
<evidence type="ECO:0000256" key="1">
    <source>
        <dbReference type="ARBA" id="ARBA00022679"/>
    </source>
</evidence>
<evidence type="ECO:0000259" key="2">
    <source>
        <dbReference type="Pfam" id="PF00534"/>
    </source>
</evidence>
<keyword evidence="1" id="KW-0808">Transferase</keyword>
<dbReference type="Pfam" id="PF00534">
    <property type="entry name" value="Glycos_transf_1"/>
    <property type="match status" value="1"/>
</dbReference>
<protein>
    <submittedName>
        <fullName evidence="3">Glycosyltransferase family 1 protein</fullName>
    </submittedName>
</protein>
<name>A0ABP7ZRF4_9SPHI</name>
<gene>
    <name evidence="3" type="ORF">GCM10022218_02560</name>
</gene>
<feature type="domain" description="Glycosyl transferase family 1" evidence="2">
    <location>
        <begin position="185"/>
        <end position="337"/>
    </location>
</feature>
<dbReference type="EMBL" id="BAAAZK010000002">
    <property type="protein sequence ID" value="GAA4168142.1"/>
    <property type="molecule type" value="Genomic_DNA"/>
</dbReference>
<accession>A0ABP7ZRF4</accession>
<dbReference type="Gene3D" id="3.40.50.2000">
    <property type="entry name" value="Glycogen Phosphorylase B"/>
    <property type="match status" value="1"/>
</dbReference>
<evidence type="ECO:0000313" key="3">
    <source>
        <dbReference type="EMBL" id="GAA4168142.1"/>
    </source>
</evidence>
<proteinExistence type="predicted"/>
<dbReference type="PANTHER" id="PTHR46401:SF2">
    <property type="entry name" value="GLYCOSYLTRANSFERASE WBBK-RELATED"/>
    <property type="match status" value="1"/>
</dbReference>
<organism evidence="3 4">
    <name type="scientific">Sphingobacterium ginsenosidimutans</name>
    <dbReference type="NCBI Taxonomy" id="687845"/>
    <lineage>
        <taxon>Bacteria</taxon>
        <taxon>Pseudomonadati</taxon>
        <taxon>Bacteroidota</taxon>
        <taxon>Sphingobacteriia</taxon>
        <taxon>Sphingobacteriales</taxon>
        <taxon>Sphingobacteriaceae</taxon>
        <taxon>Sphingobacterium</taxon>
    </lineage>
</organism>
<dbReference type="PANTHER" id="PTHR46401">
    <property type="entry name" value="GLYCOSYLTRANSFERASE WBBK-RELATED"/>
    <property type="match status" value="1"/>
</dbReference>
<comment type="caution">
    <text evidence="3">The sequence shown here is derived from an EMBL/GenBank/DDBJ whole genome shotgun (WGS) entry which is preliminary data.</text>
</comment>
<dbReference type="CDD" id="cd03809">
    <property type="entry name" value="GT4_MtfB-like"/>
    <property type="match status" value="1"/>
</dbReference>
<reference evidence="4" key="1">
    <citation type="journal article" date="2019" name="Int. J. Syst. Evol. Microbiol.">
        <title>The Global Catalogue of Microorganisms (GCM) 10K type strain sequencing project: providing services to taxonomists for standard genome sequencing and annotation.</title>
        <authorList>
            <consortium name="The Broad Institute Genomics Platform"/>
            <consortium name="The Broad Institute Genome Sequencing Center for Infectious Disease"/>
            <person name="Wu L."/>
            <person name="Ma J."/>
        </authorList>
    </citation>
    <scope>NUCLEOTIDE SEQUENCE [LARGE SCALE GENOMIC DNA]</scope>
    <source>
        <strain evidence="4">JCM 16722</strain>
    </source>
</reference>
<evidence type="ECO:0000313" key="4">
    <source>
        <dbReference type="Proteomes" id="UP001500167"/>
    </source>
</evidence>
<dbReference type="Proteomes" id="UP001500167">
    <property type="component" value="Unassembled WGS sequence"/>
</dbReference>
<sequence>MRKIVISAVNLVEAGPLAILHDCLAYLSDLASKGEYHVIAIVHTKDKVNFPCIEYIETTWPKKRWINRLWYEYVSMKKISKAIGPVYLWFSLHDTSPSVIADRRAVYCHNAFPFYAWQLHDLVFAPKIVMFALFTKYIYRTNILRNNYVVVQQNWLRDAMQSFFGIPSNKLIVARPATADSALLKQSVSKKESTFSFIYAGSPNSHKNFEVLCKAVAILEQNKEPLNFKVYITVRGNENKYAKWLYQKWGKSDNIHFLGFLPKAVLSKYYECCHCLVFASKAESWGLPISEFANYNKYMILADLPYAHETAQGANQVAFFDPDDARQLARLMLACMQKNTTVFKPIAQHEINHPFTQSWTDMFELLLDDKITIKNKIK</sequence>
<dbReference type="RefSeq" id="WP_346083777.1">
    <property type="nucleotide sequence ID" value="NZ_BAAAZK010000002.1"/>
</dbReference>
<keyword evidence="4" id="KW-1185">Reference proteome</keyword>